<organism evidence="1 2">
    <name type="scientific">Candidatus Epulonipiscium fishelsonii</name>
    <dbReference type="NCBI Taxonomy" id="77094"/>
    <lineage>
        <taxon>Bacteria</taxon>
        <taxon>Bacillati</taxon>
        <taxon>Bacillota</taxon>
        <taxon>Clostridia</taxon>
        <taxon>Lachnospirales</taxon>
        <taxon>Lachnospiraceae</taxon>
        <taxon>Candidatus Epulonipiscium</taxon>
    </lineage>
</organism>
<evidence type="ECO:0000313" key="1">
    <source>
        <dbReference type="EMBL" id="ONI44196.1"/>
    </source>
</evidence>
<evidence type="ECO:0000313" key="2">
    <source>
        <dbReference type="Proteomes" id="UP000188637"/>
    </source>
</evidence>
<dbReference type="Proteomes" id="UP000188637">
    <property type="component" value="Unassembled WGS sequence"/>
</dbReference>
<accession>A0ACC8XHX3</accession>
<keyword evidence="2" id="KW-1185">Reference proteome</keyword>
<sequence length="314" mass="34110">CGGSDDGTPKPISVSVVSGSMSENTPAGVGVKTLVEKLNEYSGGTIEATAYYDTALGDAKSMVQSLQNGTVDIGVAGSSYFSSIVPEVQVLELPYMFDSYEQARTIVDGEIGQELLDMFEAKNMIGLSFWEIGFRQLSNKDKDIVNVEDVKGLKMRTLTAPVQVALWESYGALPTSIDSSELYTSLQQGVIDGQENPLSEIVTKKLYEVQPHVSMTSHVYTPMVLGMSKLTYDKFDDAQKEALDKAVAEATKASRDMVNQMEADGLVALQEAGVSIVTEPNIDEFKEIGKESYAIFTEKYGDELINKINTAKGE</sequence>
<feature type="non-terminal residue" evidence="1">
    <location>
        <position position="1"/>
    </location>
</feature>
<dbReference type="EMBL" id="LJHD01000117">
    <property type="protein sequence ID" value="ONI44196.1"/>
    <property type="molecule type" value="Genomic_DNA"/>
</dbReference>
<comment type="caution">
    <text evidence="1">The sequence shown here is derived from an EMBL/GenBank/DDBJ whole genome shotgun (WGS) entry which is preliminary data.</text>
</comment>
<protein>
    <submittedName>
        <fullName evidence="1">C4-dicarboxylate ABC transporter substrate-binding protein</fullName>
    </submittedName>
</protein>
<proteinExistence type="predicted"/>
<gene>
    <name evidence="1" type="ORF">AN640_05730</name>
</gene>
<name>A0ACC8XHX3_9FIRM</name>
<reference evidence="1" key="1">
    <citation type="submission" date="2016-08" db="EMBL/GenBank/DDBJ databases">
        <authorList>
            <person name="Ngugi D.K."/>
            <person name="Miyake S."/>
            <person name="Stingl U."/>
        </authorList>
    </citation>
    <scope>NUCLEOTIDE SEQUENCE</scope>
    <source>
        <strain evidence="1">SCG-D08WGA-EpuloA1</strain>
    </source>
</reference>